<feature type="signal peptide" evidence="2">
    <location>
        <begin position="1"/>
        <end position="20"/>
    </location>
</feature>
<sequence>MLTIIFSLLLATLPSIRVVAQQIPQRESVTFGSASDFGAVRSCAVCCFEKRLGCYLQQEITLAVGCSVNSCICSRTDIQAIITSHLRTCVSSACSGVSGDVSVALSVFSGYCENYIADGSPVDTTPTDGDGGGVPPETVTATRTIPLSTLTTTLEIATVEVPATTITVLPDSRLPDNRPSDTVTVTVGSSSGLSESAKIGLGVGLGIGIPIFAISAFMAYRFTRALATPPEMPQAIQGSYVG</sequence>
<keyword evidence="1" id="KW-1133">Transmembrane helix</keyword>
<evidence type="ECO:0000313" key="4">
    <source>
        <dbReference type="Proteomes" id="UP001313282"/>
    </source>
</evidence>
<keyword evidence="4" id="KW-1185">Reference proteome</keyword>
<name>A0AAN8MN12_9PEZI</name>
<evidence type="ECO:0000256" key="2">
    <source>
        <dbReference type="SAM" id="SignalP"/>
    </source>
</evidence>
<feature type="chain" id="PRO_5043054625" description="Extracellular membrane protein CFEM domain-containing protein" evidence="2">
    <location>
        <begin position="21"/>
        <end position="242"/>
    </location>
</feature>
<evidence type="ECO:0000313" key="3">
    <source>
        <dbReference type="EMBL" id="KAK6343085.1"/>
    </source>
</evidence>
<reference evidence="3 4" key="1">
    <citation type="submission" date="2019-10" db="EMBL/GenBank/DDBJ databases">
        <authorList>
            <person name="Palmer J.M."/>
        </authorList>
    </citation>
    <scope>NUCLEOTIDE SEQUENCE [LARGE SCALE GENOMIC DNA]</scope>
    <source>
        <strain evidence="3 4">TWF718</strain>
    </source>
</reference>
<comment type="caution">
    <text evidence="3">The sequence shown here is derived from an EMBL/GenBank/DDBJ whole genome shotgun (WGS) entry which is preliminary data.</text>
</comment>
<dbReference type="AlphaFoldDB" id="A0AAN8MN12"/>
<dbReference type="Proteomes" id="UP001313282">
    <property type="component" value="Unassembled WGS sequence"/>
</dbReference>
<proteinExistence type="predicted"/>
<gene>
    <name evidence="3" type="ORF">TWF718_008459</name>
</gene>
<evidence type="ECO:0000256" key="1">
    <source>
        <dbReference type="SAM" id="Phobius"/>
    </source>
</evidence>
<keyword evidence="1" id="KW-0472">Membrane</keyword>
<keyword evidence="1" id="KW-0812">Transmembrane</keyword>
<organism evidence="3 4">
    <name type="scientific">Orbilia javanica</name>
    <dbReference type="NCBI Taxonomy" id="47235"/>
    <lineage>
        <taxon>Eukaryota</taxon>
        <taxon>Fungi</taxon>
        <taxon>Dikarya</taxon>
        <taxon>Ascomycota</taxon>
        <taxon>Pezizomycotina</taxon>
        <taxon>Orbiliomycetes</taxon>
        <taxon>Orbiliales</taxon>
        <taxon>Orbiliaceae</taxon>
        <taxon>Orbilia</taxon>
    </lineage>
</organism>
<keyword evidence="2" id="KW-0732">Signal</keyword>
<dbReference type="EMBL" id="JAVHNR010000005">
    <property type="protein sequence ID" value="KAK6343085.1"/>
    <property type="molecule type" value="Genomic_DNA"/>
</dbReference>
<protein>
    <recommendedName>
        <fullName evidence="5">Extracellular membrane protein CFEM domain-containing protein</fullName>
    </recommendedName>
</protein>
<evidence type="ECO:0008006" key="5">
    <source>
        <dbReference type="Google" id="ProtNLM"/>
    </source>
</evidence>
<feature type="transmembrane region" description="Helical" evidence="1">
    <location>
        <begin position="199"/>
        <end position="220"/>
    </location>
</feature>
<accession>A0AAN8MN12</accession>